<evidence type="ECO:0000313" key="5">
    <source>
        <dbReference type="Proteomes" id="UP000242757"/>
    </source>
</evidence>
<organism evidence="4 5">
    <name type="scientific">Oceanimonas doudoroffii</name>
    <dbReference type="NCBI Taxonomy" id="84158"/>
    <lineage>
        <taxon>Bacteria</taxon>
        <taxon>Pseudomonadati</taxon>
        <taxon>Pseudomonadota</taxon>
        <taxon>Gammaproteobacteria</taxon>
        <taxon>Aeromonadales</taxon>
        <taxon>Aeromonadaceae</taxon>
        <taxon>Oceanimonas</taxon>
    </lineage>
</organism>
<dbReference type="RefSeq" id="WP_094201872.1">
    <property type="nucleotide sequence ID" value="NZ_NBIM01000008.1"/>
</dbReference>
<feature type="region of interest" description="Disordered" evidence="1">
    <location>
        <begin position="137"/>
        <end position="156"/>
    </location>
</feature>
<proteinExistence type="predicted"/>
<feature type="signal peptide" evidence="2">
    <location>
        <begin position="1"/>
        <end position="21"/>
    </location>
</feature>
<dbReference type="Gene3D" id="3.30.160.670">
    <property type="match status" value="1"/>
</dbReference>
<sequence length="174" mass="19798">MLRIFTLVLLLSGCAAPYDYAEDTDFSRFTTVALAPTADKSSLDGARIAEAAVDALPARGLTLTEPEQASLWLNFGLSEEVRWYSAAPRMLRPARYSGHYWPGYHYWDDWDEPRARPQRLIRLVLWLENPSTGKMVWRSRHGGSFPGESTKGAERSRIIEQQVTELLDNYPPRP</sequence>
<reference evidence="4 5" key="1">
    <citation type="submission" date="2017-08" db="EMBL/GenBank/DDBJ databases">
        <title>A Genome Sequence of Oceanimonas doudoroffii ATCC 27123T.</title>
        <authorList>
            <person name="Brennan M.A."/>
            <person name="Maclea K.S."/>
            <person name="Mcclelland W.D."/>
            <person name="Trachtenberg A.M."/>
        </authorList>
    </citation>
    <scope>NUCLEOTIDE SEQUENCE [LARGE SCALE GENOMIC DNA]</scope>
    <source>
        <strain evidence="4 5">ATCC 27123</strain>
    </source>
</reference>
<name>A0A233RBD9_9GAMM</name>
<gene>
    <name evidence="4" type="ORF">B6S08_16340</name>
</gene>
<evidence type="ECO:0000259" key="3">
    <source>
        <dbReference type="Pfam" id="PF13590"/>
    </source>
</evidence>
<dbReference type="InterPro" id="IPR025411">
    <property type="entry name" value="DUF4136"/>
</dbReference>
<keyword evidence="2" id="KW-0732">Signal</keyword>
<evidence type="ECO:0000256" key="2">
    <source>
        <dbReference type="SAM" id="SignalP"/>
    </source>
</evidence>
<feature type="chain" id="PRO_5012601844" description="DUF4136 domain-containing protein" evidence="2">
    <location>
        <begin position="22"/>
        <end position="174"/>
    </location>
</feature>
<evidence type="ECO:0000313" key="4">
    <source>
        <dbReference type="EMBL" id="OXY80710.1"/>
    </source>
</evidence>
<keyword evidence="5" id="KW-1185">Reference proteome</keyword>
<accession>A0A233RBD9</accession>
<evidence type="ECO:0000256" key="1">
    <source>
        <dbReference type="SAM" id="MobiDB-lite"/>
    </source>
</evidence>
<dbReference type="Proteomes" id="UP000242757">
    <property type="component" value="Unassembled WGS sequence"/>
</dbReference>
<dbReference type="Pfam" id="PF13590">
    <property type="entry name" value="DUF4136"/>
    <property type="match status" value="1"/>
</dbReference>
<comment type="caution">
    <text evidence="4">The sequence shown here is derived from an EMBL/GenBank/DDBJ whole genome shotgun (WGS) entry which is preliminary data.</text>
</comment>
<feature type="domain" description="DUF4136" evidence="3">
    <location>
        <begin position="18"/>
        <end position="172"/>
    </location>
</feature>
<dbReference type="AlphaFoldDB" id="A0A233RBD9"/>
<protein>
    <recommendedName>
        <fullName evidence="3">DUF4136 domain-containing protein</fullName>
    </recommendedName>
</protein>
<dbReference type="OrthoDB" id="5600754at2"/>
<dbReference type="EMBL" id="NBIM01000008">
    <property type="protein sequence ID" value="OXY80710.1"/>
    <property type="molecule type" value="Genomic_DNA"/>
</dbReference>